<evidence type="ECO:0000256" key="1">
    <source>
        <dbReference type="ARBA" id="ARBA00008172"/>
    </source>
</evidence>
<accession>A0A3P7RZN2</accession>
<evidence type="ECO:0000256" key="3">
    <source>
        <dbReference type="ARBA" id="ARBA00022722"/>
    </source>
</evidence>
<evidence type="ECO:0000256" key="6">
    <source>
        <dbReference type="ARBA" id="ARBA00030388"/>
    </source>
</evidence>
<evidence type="ECO:0000256" key="5">
    <source>
        <dbReference type="ARBA" id="ARBA00022801"/>
    </source>
</evidence>
<keyword evidence="3" id="KW-0540">Nuclease</keyword>
<dbReference type="AlphaFoldDB" id="A0A3P7RZN2"/>
<dbReference type="Proteomes" id="UP000279029">
    <property type="component" value="Chromosome"/>
</dbReference>
<dbReference type="RefSeq" id="WP_125137199.1">
    <property type="nucleotide sequence ID" value="NZ_LR130778.1"/>
</dbReference>
<evidence type="ECO:0000313" key="9">
    <source>
        <dbReference type="Proteomes" id="UP000279029"/>
    </source>
</evidence>
<dbReference type="NCBIfam" id="TIGR02116">
    <property type="entry name" value="toxin_Txe_YoeB"/>
    <property type="match status" value="1"/>
</dbReference>
<name>A0A3P7RZN2_9FIRM</name>
<evidence type="ECO:0000256" key="2">
    <source>
        <dbReference type="ARBA" id="ARBA00022649"/>
    </source>
</evidence>
<evidence type="ECO:0000313" key="8">
    <source>
        <dbReference type="EMBL" id="VDN47982.1"/>
    </source>
</evidence>
<keyword evidence="9" id="KW-1185">Reference proteome</keyword>
<dbReference type="EMBL" id="LR130778">
    <property type="protein sequence ID" value="VDN47982.1"/>
    <property type="molecule type" value="Genomic_DNA"/>
</dbReference>
<dbReference type="InterPro" id="IPR009614">
    <property type="entry name" value="YoeB_toxin"/>
</dbReference>
<dbReference type="PANTHER" id="PTHR38039:SF1">
    <property type="entry name" value="TOXIN YOEB"/>
    <property type="match status" value="1"/>
</dbReference>
<dbReference type="OrthoDB" id="9801102at2"/>
<protein>
    <recommendedName>
        <fullName evidence="7">Endoribonuclease YoeB</fullName>
    </recommendedName>
    <alternativeName>
        <fullName evidence="6">Putative mRNA interferase YoeB</fullName>
    </alternativeName>
</protein>
<dbReference type="GO" id="GO:0045892">
    <property type="term" value="P:negative regulation of DNA-templated transcription"/>
    <property type="evidence" value="ECO:0007669"/>
    <property type="project" value="TreeGrafter"/>
</dbReference>
<dbReference type="Gene3D" id="3.30.2310.20">
    <property type="entry name" value="RelE-like"/>
    <property type="match status" value="1"/>
</dbReference>
<gene>
    <name evidence="8" type="primary">yoeB</name>
    <name evidence="8" type="ORF">PATL70BA_2098</name>
</gene>
<dbReference type="GO" id="GO:0016787">
    <property type="term" value="F:hydrolase activity"/>
    <property type="evidence" value="ECO:0007669"/>
    <property type="project" value="UniProtKB-KW"/>
</dbReference>
<dbReference type="SUPFAM" id="SSF143011">
    <property type="entry name" value="RelE-like"/>
    <property type="match status" value="1"/>
</dbReference>
<proteinExistence type="inferred from homology"/>
<keyword evidence="4" id="KW-0255">Endonuclease</keyword>
<evidence type="ECO:0000256" key="4">
    <source>
        <dbReference type="ARBA" id="ARBA00022759"/>
    </source>
</evidence>
<dbReference type="GO" id="GO:0006401">
    <property type="term" value="P:RNA catabolic process"/>
    <property type="evidence" value="ECO:0007669"/>
    <property type="project" value="InterPro"/>
</dbReference>
<dbReference type="GO" id="GO:0004519">
    <property type="term" value="F:endonuclease activity"/>
    <property type="evidence" value="ECO:0007669"/>
    <property type="project" value="UniProtKB-KW"/>
</dbReference>
<keyword evidence="2" id="KW-1277">Toxin-antitoxin system</keyword>
<dbReference type="PANTHER" id="PTHR38039">
    <property type="entry name" value="TOXIN YOEB"/>
    <property type="match status" value="1"/>
</dbReference>
<organism evidence="8 9">
    <name type="scientific">Petrocella atlantisensis</name>
    <dbReference type="NCBI Taxonomy" id="2173034"/>
    <lineage>
        <taxon>Bacteria</taxon>
        <taxon>Bacillati</taxon>
        <taxon>Bacillota</taxon>
        <taxon>Clostridia</taxon>
        <taxon>Lachnospirales</taxon>
        <taxon>Vallitaleaceae</taxon>
        <taxon>Petrocella</taxon>
    </lineage>
</organism>
<keyword evidence="5 8" id="KW-0378">Hydrolase</keyword>
<comment type="similarity">
    <text evidence="1">Belongs to the YoeB family.</text>
</comment>
<reference evidence="8 9" key="1">
    <citation type="submission" date="2018-09" db="EMBL/GenBank/DDBJ databases">
        <authorList>
            <person name="Postec A."/>
        </authorList>
    </citation>
    <scope>NUCLEOTIDE SEQUENCE [LARGE SCALE GENOMIC DNA]</scope>
    <source>
        <strain evidence="8">70B-A</strain>
    </source>
</reference>
<evidence type="ECO:0000256" key="7">
    <source>
        <dbReference type="ARBA" id="ARBA00050056"/>
    </source>
</evidence>
<dbReference type="KEGG" id="cbar:PATL70BA_2098"/>
<sequence length="85" mass="10226">MSRLIFSEQAWEEYLYWQTQDKKTLKRINKLLKDIERNGNDGIGKPESLKYRKGWSKRIDDCNRLVYDLEDGLIEIIQCKGHYDD</sequence>
<dbReference type="Pfam" id="PF06769">
    <property type="entry name" value="YoeB_toxin"/>
    <property type="match status" value="1"/>
</dbReference>
<dbReference type="InterPro" id="IPR035093">
    <property type="entry name" value="RelE/ParE_toxin_dom_sf"/>
</dbReference>